<protein>
    <recommendedName>
        <fullName evidence="1">BTB domain-containing protein</fullName>
    </recommendedName>
</protein>
<dbReference type="AlphaFoldDB" id="A0A165ER35"/>
<evidence type="ECO:0000313" key="2">
    <source>
        <dbReference type="EMBL" id="KZT07589.1"/>
    </source>
</evidence>
<dbReference type="STRING" id="1314785.A0A165ER35"/>
<dbReference type="PROSITE" id="PS50097">
    <property type="entry name" value="BTB"/>
    <property type="match status" value="1"/>
</dbReference>
<evidence type="ECO:0000313" key="3">
    <source>
        <dbReference type="Proteomes" id="UP000076871"/>
    </source>
</evidence>
<dbReference type="Proteomes" id="UP000076871">
    <property type="component" value="Unassembled WGS sequence"/>
</dbReference>
<name>A0A165ER35_9APHY</name>
<keyword evidence="3" id="KW-1185">Reference proteome</keyword>
<dbReference type="SUPFAM" id="SSF54695">
    <property type="entry name" value="POZ domain"/>
    <property type="match status" value="1"/>
</dbReference>
<reference evidence="2 3" key="1">
    <citation type="journal article" date="2016" name="Mol. Biol. Evol.">
        <title>Comparative Genomics of Early-Diverging Mushroom-Forming Fungi Provides Insights into the Origins of Lignocellulose Decay Capabilities.</title>
        <authorList>
            <person name="Nagy L.G."/>
            <person name="Riley R."/>
            <person name="Tritt A."/>
            <person name="Adam C."/>
            <person name="Daum C."/>
            <person name="Floudas D."/>
            <person name="Sun H."/>
            <person name="Yadav J.S."/>
            <person name="Pangilinan J."/>
            <person name="Larsson K.H."/>
            <person name="Matsuura K."/>
            <person name="Barry K."/>
            <person name="Labutti K."/>
            <person name="Kuo R."/>
            <person name="Ohm R.A."/>
            <person name="Bhattacharya S.S."/>
            <person name="Shirouzu T."/>
            <person name="Yoshinaga Y."/>
            <person name="Martin F.M."/>
            <person name="Grigoriev I.V."/>
            <person name="Hibbett D.S."/>
        </authorList>
    </citation>
    <scope>NUCLEOTIDE SEQUENCE [LARGE SCALE GENOMIC DNA]</scope>
    <source>
        <strain evidence="2 3">93-53</strain>
    </source>
</reference>
<feature type="domain" description="BTB" evidence="1">
    <location>
        <begin position="1"/>
        <end position="65"/>
    </location>
</feature>
<accession>A0A165ER35</accession>
<dbReference type="InParanoid" id="A0A165ER35"/>
<proteinExistence type="predicted"/>
<organism evidence="2 3">
    <name type="scientific">Laetiporus sulphureus 93-53</name>
    <dbReference type="NCBI Taxonomy" id="1314785"/>
    <lineage>
        <taxon>Eukaryota</taxon>
        <taxon>Fungi</taxon>
        <taxon>Dikarya</taxon>
        <taxon>Basidiomycota</taxon>
        <taxon>Agaricomycotina</taxon>
        <taxon>Agaricomycetes</taxon>
        <taxon>Polyporales</taxon>
        <taxon>Laetiporus</taxon>
    </lineage>
</organism>
<dbReference type="InterPro" id="IPR011333">
    <property type="entry name" value="SKP1/BTB/POZ_sf"/>
</dbReference>
<sequence length="166" mass="19128">MLYKVHRFFLERDSVVFRSMFSSPPGEQEMKGTSDDTAILLSEVTQSELDALLSFFYNSMYQPDVDISELKALLSISSRYVFEQIRQRAVEMLDNHDPPLSPAEQVALAFKYDIKQWLKPAYVTLGKRKQPISDEEAAEMGFEATVRLGRVRETLLKRHHGDLPVR</sequence>
<dbReference type="OrthoDB" id="3223751at2759"/>
<gene>
    <name evidence="2" type="ORF">LAESUDRAFT_650721</name>
</gene>
<dbReference type="InterPro" id="IPR000210">
    <property type="entry name" value="BTB/POZ_dom"/>
</dbReference>
<dbReference type="CDD" id="cd18186">
    <property type="entry name" value="BTB_POZ_ZBTB_KLHL-like"/>
    <property type="match status" value="1"/>
</dbReference>
<dbReference type="EMBL" id="KV427618">
    <property type="protein sequence ID" value="KZT07589.1"/>
    <property type="molecule type" value="Genomic_DNA"/>
</dbReference>
<dbReference type="GeneID" id="63821289"/>
<dbReference type="RefSeq" id="XP_040765329.1">
    <property type="nucleotide sequence ID" value="XM_040904259.1"/>
</dbReference>
<dbReference type="Pfam" id="PF00651">
    <property type="entry name" value="BTB"/>
    <property type="match status" value="1"/>
</dbReference>
<evidence type="ECO:0000259" key="1">
    <source>
        <dbReference type="PROSITE" id="PS50097"/>
    </source>
</evidence>
<dbReference type="Gene3D" id="3.30.710.10">
    <property type="entry name" value="Potassium Channel Kv1.1, Chain A"/>
    <property type="match status" value="1"/>
</dbReference>